<gene>
    <name evidence="1" type="ORF">VK792_02285</name>
</gene>
<dbReference type="RefSeq" id="WP_326295728.1">
    <property type="nucleotide sequence ID" value="NZ_JAYLLH010000002.1"/>
</dbReference>
<organism evidence="1 2">
    <name type="scientific">Mesobacterium hydrothermale</name>
    <dbReference type="NCBI Taxonomy" id="3111907"/>
    <lineage>
        <taxon>Bacteria</taxon>
        <taxon>Pseudomonadati</taxon>
        <taxon>Pseudomonadota</taxon>
        <taxon>Alphaproteobacteria</taxon>
        <taxon>Rhodobacterales</taxon>
        <taxon>Roseobacteraceae</taxon>
        <taxon>Mesobacterium</taxon>
    </lineage>
</organism>
<evidence type="ECO:0000313" key="1">
    <source>
        <dbReference type="EMBL" id="MEC3860101.1"/>
    </source>
</evidence>
<accession>A0ABU6HCJ5</accession>
<keyword evidence="2" id="KW-1185">Reference proteome</keyword>
<comment type="caution">
    <text evidence="1">The sequence shown here is derived from an EMBL/GenBank/DDBJ whole genome shotgun (WGS) entry which is preliminary data.</text>
</comment>
<dbReference type="EMBL" id="JAYLLH010000002">
    <property type="protein sequence ID" value="MEC3860101.1"/>
    <property type="molecule type" value="Genomic_DNA"/>
</dbReference>
<protein>
    <submittedName>
        <fullName evidence="1">Uncharacterized protein</fullName>
    </submittedName>
</protein>
<dbReference type="Proteomes" id="UP001348149">
    <property type="component" value="Unassembled WGS sequence"/>
</dbReference>
<sequence length="162" mass="17956">MPFPENTPTPDDLPQLSAAEIADLPVELLATLQREIDERLKLVKSAKARLDSALTVRYASRATEERLAAGKDAGTIRFDDGDFTVVADLPKRVDWDQDQLADIVARIRDAGDDPAEYVDLAYKVPERKFAAWPEAIRQGFEPARTVRPGTLKIELQAQGGQQ</sequence>
<evidence type="ECO:0000313" key="2">
    <source>
        <dbReference type="Proteomes" id="UP001348149"/>
    </source>
</evidence>
<reference evidence="1 2" key="1">
    <citation type="submission" date="2024-01" db="EMBL/GenBank/DDBJ databases">
        <title>Mesobacterium rodlantinim sp. nov., isolated from shallow sea hydrothermal systems off Kueishantao Island.</title>
        <authorList>
            <person name="Su Z."/>
            <person name="Tang K."/>
        </authorList>
    </citation>
    <scope>NUCLEOTIDE SEQUENCE [LARGE SCALE GENOMIC DNA]</scope>
    <source>
        <strain evidence="1 2">TK19101</strain>
    </source>
</reference>
<proteinExistence type="predicted"/>
<name>A0ABU6HCJ5_9RHOB</name>